<sequence length="86" mass="10045">MRDMLLVRPTKHPRNLLPYPVFISRLAHRYDAFYTVRKVDMYVPFGDWRGERVRGPVRPRRQPPPQDQPAEPLLQPKISVTPSAPA</sequence>
<feature type="region of interest" description="Disordered" evidence="1">
    <location>
        <begin position="51"/>
        <end position="86"/>
    </location>
</feature>
<dbReference type="Proteomes" id="UP001341840">
    <property type="component" value="Unassembled WGS sequence"/>
</dbReference>
<proteinExistence type="predicted"/>
<gene>
    <name evidence="2" type="ORF">PIB30_082477</name>
</gene>
<name>A0ABU6WT65_9FABA</name>
<accession>A0ABU6WT65</accession>
<feature type="non-terminal residue" evidence="2">
    <location>
        <position position="86"/>
    </location>
</feature>
<evidence type="ECO:0000313" key="2">
    <source>
        <dbReference type="EMBL" id="MED6188066.1"/>
    </source>
</evidence>
<keyword evidence="3" id="KW-1185">Reference proteome</keyword>
<dbReference type="EMBL" id="JASCZI010182512">
    <property type="protein sequence ID" value="MED6188066.1"/>
    <property type="molecule type" value="Genomic_DNA"/>
</dbReference>
<reference evidence="2 3" key="1">
    <citation type="journal article" date="2023" name="Plants (Basel)">
        <title>Bridging the Gap: Combining Genomics and Transcriptomics Approaches to Understand Stylosanthes scabra, an Orphan Legume from the Brazilian Caatinga.</title>
        <authorList>
            <person name="Ferreira-Neto J.R.C."/>
            <person name="da Silva M.D."/>
            <person name="Binneck E."/>
            <person name="de Melo N.F."/>
            <person name="da Silva R.H."/>
            <person name="de Melo A.L.T.M."/>
            <person name="Pandolfi V."/>
            <person name="Bustamante F.O."/>
            <person name="Brasileiro-Vidal A.C."/>
            <person name="Benko-Iseppon A.M."/>
        </authorList>
    </citation>
    <scope>NUCLEOTIDE SEQUENCE [LARGE SCALE GENOMIC DNA]</scope>
    <source>
        <tissue evidence="2">Leaves</tissue>
    </source>
</reference>
<organism evidence="2 3">
    <name type="scientific">Stylosanthes scabra</name>
    <dbReference type="NCBI Taxonomy" id="79078"/>
    <lineage>
        <taxon>Eukaryota</taxon>
        <taxon>Viridiplantae</taxon>
        <taxon>Streptophyta</taxon>
        <taxon>Embryophyta</taxon>
        <taxon>Tracheophyta</taxon>
        <taxon>Spermatophyta</taxon>
        <taxon>Magnoliopsida</taxon>
        <taxon>eudicotyledons</taxon>
        <taxon>Gunneridae</taxon>
        <taxon>Pentapetalae</taxon>
        <taxon>rosids</taxon>
        <taxon>fabids</taxon>
        <taxon>Fabales</taxon>
        <taxon>Fabaceae</taxon>
        <taxon>Papilionoideae</taxon>
        <taxon>50 kb inversion clade</taxon>
        <taxon>dalbergioids sensu lato</taxon>
        <taxon>Dalbergieae</taxon>
        <taxon>Pterocarpus clade</taxon>
        <taxon>Stylosanthes</taxon>
    </lineage>
</organism>
<protein>
    <submittedName>
        <fullName evidence="2">Uncharacterized protein</fullName>
    </submittedName>
</protein>
<evidence type="ECO:0000256" key="1">
    <source>
        <dbReference type="SAM" id="MobiDB-lite"/>
    </source>
</evidence>
<evidence type="ECO:0000313" key="3">
    <source>
        <dbReference type="Proteomes" id="UP001341840"/>
    </source>
</evidence>
<comment type="caution">
    <text evidence="2">The sequence shown here is derived from an EMBL/GenBank/DDBJ whole genome shotgun (WGS) entry which is preliminary data.</text>
</comment>